<sequence>MRKKLFNANYEDSAKLVTRKQIKLNKEGFKFMKLRHRIFLPFLVSFFMAPFFYMIGTQMPLGISDKENYFSEVMAKYGTIFSDTIKLILLVWVGISVLFLIQRKNYGNYVIFAYFAFFPMILSFCFIMFDFMFGVAVAGVGIVGSIVMIVAGLLYIFMAIYNVVNDMKSSLYGETKRHFSSRYYLLITCIALVLTVIVSLIFPAEEFNLLLYVIAFGLLIAFAGIALLAKIMLHMFCVSYYFAKYGEQYKKKFKITDEQWYGPRKAKRLAKKKGK</sequence>
<dbReference type="EMBL" id="JQCN01000031">
    <property type="protein sequence ID" value="KRN99598.1"/>
    <property type="molecule type" value="Genomic_DNA"/>
</dbReference>
<keyword evidence="3" id="KW-1185">Reference proteome</keyword>
<keyword evidence="1" id="KW-1133">Transmembrane helix</keyword>
<evidence type="ECO:0000313" key="3">
    <source>
        <dbReference type="Proteomes" id="UP000051886"/>
    </source>
</evidence>
<proteinExistence type="predicted"/>
<evidence type="ECO:0000256" key="1">
    <source>
        <dbReference type="SAM" id="Phobius"/>
    </source>
</evidence>
<reference evidence="2 3" key="1">
    <citation type="journal article" date="2015" name="Genome Announc.">
        <title>Expanding the biotechnology potential of lactobacilli through comparative genomics of 213 strains and associated genera.</title>
        <authorList>
            <person name="Sun Z."/>
            <person name="Harris H.M."/>
            <person name="McCann A."/>
            <person name="Guo C."/>
            <person name="Argimon S."/>
            <person name="Zhang W."/>
            <person name="Yang X."/>
            <person name="Jeffery I.B."/>
            <person name="Cooney J.C."/>
            <person name="Kagawa T.F."/>
            <person name="Liu W."/>
            <person name="Song Y."/>
            <person name="Salvetti E."/>
            <person name="Wrobel A."/>
            <person name="Rasinkangas P."/>
            <person name="Parkhill J."/>
            <person name="Rea M.C."/>
            <person name="O'Sullivan O."/>
            <person name="Ritari J."/>
            <person name="Douillard F.P."/>
            <person name="Paul Ross R."/>
            <person name="Yang R."/>
            <person name="Briner A.E."/>
            <person name="Felis G.E."/>
            <person name="de Vos W.M."/>
            <person name="Barrangou R."/>
            <person name="Klaenhammer T.R."/>
            <person name="Caufield P.W."/>
            <person name="Cui Y."/>
            <person name="Zhang H."/>
            <person name="O'Toole P.W."/>
        </authorList>
    </citation>
    <scope>NUCLEOTIDE SEQUENCE [LARGE SCALE GENOMIC DNA]</scope>
    <source>
        <strain evidence="2 3">NBRC 103219</strain>
    </source>
</reference>
<gene>
    <name evidence="2" type="ORF">IV66_GL001604</name>
</gene>
<dbReference type="Proteomes" id="UP000051886">
    <property type="component" value="Unassembled WGS sequence"/>
</dbReference>
<protein>
    <submittedName>
        <fullName evidence="2">Uncharacterized protein</fullName>
    </submittedName>
</protein>
<keyword evidence="1" id="KW-0472">Membrane</keyword>
<dbReference type="OrthoDB" id="2234051at2"/>
<comment type="caution">
    <text evidence="2">The sequence shown here is derived from an EMBL/GenBank/DDBJ whole genome shotgun (WGS) entry which is preliminary data.</text>
</comment>
<name>A0A0R2LCG4_9LACO</name>
<dbReference type="RefSeq" id="WP_017868696.1">
    <property type="nucleotide sequence ID" value="NZ_BJYB01000012.1"/>
</dbReference>
<evidence type="ECO:0000313" key="2">
    <source>
        <dbReference type="EMBL" id="KRN99598.1"/>
    </source>
</evidence>
<feature type="transmembrane region" description="Helical" evidence="1">
    <location>
        <begin position="108"/>
        <end position="129"/>
    </location>
</feature>
<feature type="transmembrane region" description="Helical" evidence="1">
    <location>
        <begin position="183"/>
        <end position="204"/>
    </location>
</feature>
<organism evidence="2 3">
    <name type="scientific">Ligilactobacillus pobuzihii</name>
    <dbReference type="NCBI Taxonomy" id="449659"/>
    <lineage>
        <taxon>Bacteria</taxon>
        <taxon>Bacillati</taxon>
        <taxon>Bacillota</taxon>
        <taxon>Bacilli</taxon>
        <taxon>Lactobacillales</taxon>
        <taxon>Lactobacillaceae</taxon>
        <taxon>Ligilactobacillus</taxon>
    </lineage>
</organism>
<dbReference type="STRING" id="449659.IV66_GL001604"/>
<feature type="transmembrane region" description="Helical" evidence="1">
    <location>
        <begin position="210"/>
        <end position="243"/>
    </location>
</feature>
<keyword evidence="1" id="KW-0812">Transmembrane</keyword>
<accession>A0A0R2LCG4</accession>
<dbReference type="PATRIC" id="fig|449659.4.peg.1633"/>
<dbReference type="AlphaFoldDB" id="A0A0R2LCG4"/>
<feature type="transmembrane region" description="Helical" evidence="1">
    <location>
        <begin position="77"/>
        <end position="101"/>
    </location>
</feature>
<feature type="transmembrane region" description="Helical" evidence="1">
    <location>
        <begin position="38"/>
        <end position="57"/>
    </location>
</feature>
<feature type="transmembrane region" description="Helical" evidence="1">
    <location>
        <begin position="135"/>
        <end position="163"/>
    </location>
</feature>